<feature type="transmembrane region" description="Helical" evidence="2">
    <location>
        <begin position="95"/>
        <end position="115"/>
    </location>
</feature>
<evidence type="ECO:0000256" key="1">
    <source>
        <dbReference type="SAM" id="MobiDB-lite"/>
    </source>
</evidence>
<evidence type="ECO:0000256" key="2">
    <source>
        <dbReference type="SAM" id="Phobius"/>
    </source>
</evidence>
<keyword evidence="3" id="KW-1185">Reference proteome</keyword>
<dbReference type="AlphaFoldDB" id="A0A7F5RKS8"/>
<evidence type="ECO:0000313" key="3">
    <source>
        <dbReference type="Proteomes" id="UP000192223"/>
    </source>
</evidence>
<feature type="region of interest" description="Disordered" evidence="1">
    <location>
        <begin position="298"/>
        <end position="336"/>
    </location>
</feature>
<keyword evidence="2" id="KW-0812">Transmembrane</keyword>
<evidence type="ECO:0000313" key="4">
    <source>
        <dbReference type="RefSeq" id="XP_025836445.1"/>
    </source>
</evidence>
<dbReference type="OrthoDB" id="8180835at2759"/>
<name>A0A7F5RKS8_AGRPL</name>
<gene>
    <name evidence="4" type="primary">LOC108737834</name>
</gene>
<dbReference type="RefSeq" id="XP_025836445.1">
    <property type="nucleotide sequence ID" value="XM_025980660.1"/>
</dbReference>
<keyword evidence="2" id="KW-1133">Transmembrane helix</keyword>
<reference evidence="4" key="1">
    <citation type="submission" date="2025-08" db="UniProtKB">
        <authorList>
            <consortium name="RefSeq"/>
        </authorList>
    </citation>
    <scope>IDENTIFICATION</scope>
    <source>
        <tissue evidence="4">Entire body</tissue>
    </source>
</reference>
<dbReference type="Proteomes" id="UP000192223">
    <property type="component" value="Unplaced"/>
</dbReference>
<feature type="transmembrane region" description="Helical" evidence="2">
    <location>
        <begin position="65"/>
        <end position="83"/>
    </location>
</feature>
<accession>A0A7F5RKS8</accession>
<dbReference type="GeneID" id="108737834"/>
<sequence>MGINFGWWTILKLIEVGLVIACLITKGVTDHEATKIFLYLQKLSREWSLLNNVTWDRVGAAVADATYGGFLIITIGLFLGRLFGELPTKRRITEIVLLGIGIILFVILGSLEFAALDSVPHDLVDNAAILGCFSLATAILFLIDLAGPRKKDTKESIKTESKYSQTKIGSDSYEIESEKKPVTVISQEYHDGHMSKDKPTIHGYSYTNGLSQTDLNNKVTVGGQYGLKQNGYHKLNDKPLEPKFDIYGKDKRKSTDFEKDAEVDEVISQIVKHEPVWSRIRKGQYGKFDMTPYYYFPSPAPPDSEKVPSKPGDPGYVQHTAQKWEHQPSHKPPTDV</sequence>
<dbReference type="InParanoid" id="A0A7F5RKS8"/>
<feature type="compositionally biased region" description="Basic and acidic residues" evidence="1">
    <location>
        <begin position="322"/>
        <end position="336"/>
    </location>
</feature>
<protein>
    <submittedName>
        <fullName evidence="4">Uncharacterized protein LOC108737834 isoform X1</fullName>
    </submittedName>
</protein>
<feature type="transmembrane region" description="Helical" evidence="2">
    <location>
        <begin position="127"/>
        <end position="147"/>
    </location>
</feature>
<organism evidence="3 4">
    <name type="scientific">Agrilus planipennis</name>
    <name type="common">Emerald ash borer</name>
    <name type="synonym">Agrilus marcopoli</name>
    <dbReference type="NCBI Taxonomy" id="224129"/>
    <lineage>
        <taxon>Eukaryota</taxon>
        <taxon>Metazoa</taxon>
        <taxon>Ecdysozoa</taxon>
        <taxon>Arthropoda</taxon>
        <taxon>Hexapoda</taxon>
        <taxon>Insecta</taxon>
        <taxon>Pterygota</taxon>
        <taxon>Neoptera</taxon>
        <taxon>Endopterygota</taxon>
        <taxon>Coleoptera</taxon>
        <taxon>Polyphaga</taxon>
        <taxon>Elateriformia</taxon>
        <taxon>Buprestoidea</taxon>
        <taxon>Buprestidae</taxon>
        <taxon>Agrilinae</taxon>
        <taxon>Agrilus</taxon>
    </lineage>
</organism>
<dbReference type="KEGG" id="apln:108737834"/>
<proteinExistence type="predicted"/>
<keyword evidence="2" id="KW-0472">Membrane</keyword>